<dbReference type="EMBL" id="JEMB01001180">
    <property type="protein sequence ID" value="KYF89863.1"/>
    <property type="molecule type" value="Genomic_DNA"/>
</dbReference>
<protein>
    <submittedName>
        <fullName evidence="1">Uncharacterized protein</fullName>
    </submittedName>
</protein>
<sequence length="540" mass="52956">MRSSIFSSLLSRSSTARSSLQGLIALSALVVLTGAKGQGCGGSDEPPTPPAPDCGPGFHWDTVCSPCEIGEMCEERCVPDSDCPPGWLEQTVCGGTTTSTSTAGVGGWTGDAGMPAPPVDPGCWTECVPPRPFCPPGTIEQTVCSGSGTSTSSGGGWGSASSSGVGGGFDAAMPAPPGECWTECVPQEPYCPPGTRPQTTCDDVSTTVSVGVGTGGTGGAGGWAPTGGAGAWDGSDSDSAGMAAPSPGNCWTDCVPDQPYCPPGTRPQTACEGSSSVGTSSVGVGGSGPGAGGTGGDMGWGGCWTECVPDQPYCPPDTIPQTVCGGSAVSVGSSGSTGTGYGGSGGSSPYPGEEYCWTECVPAGPYCPPGSSPQEVCYDGMPETTTTSSGTGMGGSDGGSGTTSGGGWGGCFIECVPDQPYCPPDTIPQTVCADPMPGTTTSSGTGMGGSPYPGGGCWTECIPVEPYCPPGSIEQTVCSGSGSTGTGMGGYDPYPGECWTECVEGPTCPPGAIVRTICEEPVGGGAGGPVCRTECVLMLP</sequence>
<evidence type="ECO:0000313" key="2">
    <source>
        <dbReference type="Proteomes" id="UP000075635"/>
    </source>
</evidence>
<accession>A0A150SBI9</accession>
<organism evidence="1 2">
    <name type="scientific">Sorangium cellulosum</name>
    <name type="common">Polyangium cellulosum</name>
    <dbReference type="NCBI Taxonomy" id="56"/>
    <lineage>
        <taxon>Bacteria</taxon>
        <taxon>Pseudomonadati</taxon>
        <taxon>Myxococcota</taxon>
        <taxon>Polyangia</taxon>
        <taxon>Polyangiales</taxon>
        <taxon>Polyangiaceae</taxon>
        <taxon>Sorangium</taxon>
    </lineage>
</organism>
<gene>
    <name evidence="1" type="ORF">BE17_35315</name>
</gene>
<dbReference type="AlphaFoldDB" id="A0A150SBI9"/>
<proteinExistence type="predicted"/>
<name>A0A150SBI9_SORCE</name>
<reference evidence="1 2" key="1">
    <citation type="submission" date="2014-02" db="EMBL/GenBank/DDBJ databases">
        <title>The small core and large imbalanced accessory genome model reveals a collaborative survival strategy of Sorangium cellulosum strains in nature.</title>
        <authorList>
            <person name="Han K."/>
            <person name="Peng R."/>
            <person name="Blom J."/>
            <person name="Li Y.-Z."/>
        </authorList>
    </citation>
    <scope>NUCLEOTIDE SEQUENCE [LARGE SCALE GENOMIC DNA]</scope>
    <source>
        <strain evidence="1 2">So0011-07</strain>
    </source>
</reference>
<comment type="caution">
    <text evidence="1">The sequence shown here is derived from an EMBL/GenBank/DDBJ whole genome shotgun (WGS) entry which is preliminary data.</text>
</comment>
<evidence type="ECO:0000313" key="1">
    <source>
        <dbReference type="EMBL" id="KYF89863.1"/>
    </source>
</evidence>
<dbReference type="Proteomes" id="UP000075635">
    <property type="component" value="Unassembled WGS sequence"/>
</dbReference>